<organism evidence="1 2">
    <name type="scientific">Yersinia bercovieri ATCC 43970</name>
    <dbReference type="NCBI Taxonomy" id="349968"/>
    <lineage>
        <taxon>Bacteria</taxon>
        <taxon>Pseudomonadati</taxon>
        <taxon>Pseudomonadota</taxon>
        <taxon>Gammaproteobacteria</taxon>
        <taxon>Enterobacterales</taxon>
        <taxon>Yersiniaceae</taxon>
        <taxon>Yersinia</taxon>
    </lineage>
</organism>
<keyword evidence="2" id="KW-1185">Reference proteome</keyword>
<evidence type="ECO:0000313" key="1">
    <source>
        <dbReference type="EMBL" id="EEQ06184.1"/>
    </source>
</evidence>
<name>A0ABP2E0Q8_YERBE</name>
<dbReference type="Proteomes" id="UP000010319">
    <property type="component" value="Unassembled WGS sequence"/>
</dbReference>
<dbReference type="EMBL" id="AALC02000033">
    <property type="protein sequence ID" value="EEQ06184.1"/>
    <property type="molecule type" value="Genomic_DNA"/>
</dbReference>
<sequence>MPAGVAKKKQELPVDMINLTYLLLGTVTNCMDSIHWANADIFPSKFEW</sequence>
<proteinExistence type="predicted"/>
<accession>A0ABP2E0Q8</accession>
<evidence type="ECO:0000313" key="2">
    <source>
        <dbReference type="Proteomes" id="UP000010319"/>
    </source>
</evidence>
<gene>
    <name evidence="1" type="ORF">yberc0001_26610</name>
</gene>
<protein>
    <submittedName>
        <fullName evidence="1">Uncharacterized protein</fullName>
    </submittedName>
</protein>
<reference evidence="1" key="1">
    <citation type="submission" date="2008-12" db="EMBL/GenBank/DDBJ databases">
        <title>Annotation of the Yersinia bercovieri ATCC 43970 genome.</title>
        <authorList>
            <person name="Read T.D."/>
            <person name="Akmal A."/>
            <person name="Bishop-Lilly K."/>
            <person name="Chen P.E."/>
            <person name="Cook C."/>
            <person name="Kiley M.P."/>
            <person name="Lentz S."/>
            <person name="Mateczun A."/>
            <person name="Nagarajan N."/>
            <person name="Nolan N."/>
            <person name="Osborne B.I."/>
            <person name="Pop M."/>
            <person name="Sozhamannan S."/>
            <person name="Stewart A.C."/>
            <person name="Sulakvelidze A."/>
            <person name="Thomason B."/>
            <person name="Willner K."/>
            <person name="Zwick M.E."/>
        </authorList>
    </citation>
    <scope>NUCLEOTIDE SEQUENCE [LARGE SCALE GENOMIC DNA]</scope>
    <source>
        <strain evidence="1">ATCC 43970</strain>
    </source>
</reference>
<comment type="caution">
    <text evidence="1">The sequence shown here is derived from an EMBL/GenBank/DDBJ whole genome shotgun (WGS) entry which is preliminary data.</text>
</comment>